<protein>
    <submittedName>
        <fullName evidence="4">DUF3857 and transglutaminase domain-containing protein</fullName>
    </submittedName>
</protein>
<dbReference type="Gene3D" id="2.60.40.3140">
    <property type="match status" value="1"/>
</dbReference>
<feature type="domain" description="Transglutaminase-like" evidence="2">
    <location>
        <begin position="331"/>
        <end position="426"/>
    </location>
</feature>
<dbReference type="Gene3D" id="2.60.120.1130">
    <property type="match status" value="1"/>
</dbReference>
<evidence type="ECO:0000259" key="3">
    <source>
        <dbReference type="Pfam" id="PF12969"/>
    </source>
</evidence>
<dbReference type="EMBL" id="JAJADQ010000011">
    <property type="protein sequence ID" value="MCB2379688.1"/>
    <property type="molecule type" value="Genomic_DNA"/>
</dbReference>
<keyword evidence="5" id="KW-1185">Reference proteome</keyword>
<dbReference type="InterPro" id="IPR002931">
    <property type="entry name" value="Transglutaminase-like"/>
</dbReference>
<feature type="signal peptide" evidence="1">
    <location>
        <begin position="1"/>
        <end position="27"/>
    </location>
</feature>
<feature type="domain" description="DUF3857" evidence="3">
    <location>
        <begin position="75"/>
        <end position="230"/>
    </location>
</feature>
<dbReference type="Gene3D" id="3.10.620.30">
    <property type="match status" value="1"/>
</dbReference>
<dbReference type="RefSeq" id="WP_226188936.1">
    <property type="nucleotide sequence ID" value="NZ_JAJADQ010000011.1"/>
</dbReference>
<keyword evidence="1" id="KW-0732">Signal</keyword>
<evidence type="ECO:0000313" key="4">
    <source>
        <dbReference type="EMBL" id="MCB2379688.1"/>
    </source>
</evidence>
<evidence type="ECO:0000259" key="2">
    <source>
        <dbReference type="Pfam" id="PF01841"/>
    </source>
</evidence>
<sequence length="683" mass="77307">MITPLLRCISAVAVLSVCITLPVLGQADPIKFGKIDEKDLTGANFVADSAAEAVVLCDFGRSRFEPTEDGFRTVFERVTRIKILKKSGYDWATVRVPLYKKDSQTEKLVNLKGFTYNLVNGQVVKEKLATEAVFTEQHSVNNFSRKFTLPNVREGSVIEYTYVINSDFIFNFQDWQFQHSIPTRWSEYRAAIPEYFDYKMLMGGYEPLTVQEREETNTQYTVRWSRSQLADPTSNVHASGSAAVMARVTNHRWAMKDVVALRSEPFMTTARDYVSRIEFELAGIKWPDEPYKSVANTWEKINQSLLDDDNFGAQLKRGGFLKEQTTALVAKYPDVPQRIAAVHELVRKSVKYNGTDQFYSTSTLRHSYDQHSGSAADVNLLLIALLRDAGVPANPVLLSTRDHGMINEAVPLLSKFNYVVAHVALPEGKEMFVDATEALVPCGMLPPRCLSGTGRLIMPKAHESRWINLNPSQRILQYRQVQLTMDERGGYTGKIHQEHSGYAALSSREKLQKSGEKKYMEEVASSHEGWTIPKFAFKEREVLTKPLAVDYEFVVAGSDAPVSTIYMNPMRQFSEEKNPFHHETRRFPVDFGAQVDETVMMTITLPAGYQAEELPKPAVVELPDNGGRFTYTVQDTGQGTVQIASRMSLRKPMYSAEEYGFLREFYSRMLAKQAEQIVIKKKS</sequence>
<comment type="caution">
    <text evidence="4">The sequence shown here is derived from an EMBL/GenBank/DDBJ whole genome shotgun (WGS) entry which is preliminary data.</text>
</comment>
<dbReference type="Pfam" id="PF12969">
    <property type="entry name" value="DUF3857"/>
    <property type="match status" value="1"/>
</dbReference>
<organism evidence="4 5">
    <name type="scientific">Hymenobacter nitidus</name>
    <dbReference type="NCBI Taxonomy" id="2880929"/>
    <lineage>
        <taxon>Bacteria</taxon>
        <taxon>Pseudomonadati</taxon>
        <taxon>Bacteroidota</taxon>
        <taxon>Cytophagia</taxon>
        <taxon>Cytophagales</taxon>
        <taxon>Hymenobacteraceae</taxon>
        <taxon>Hymenobacter</taxon>
    </lineage>
</organism>
<gene>
    <name evidence="4" type="ORF">LGH70_18980</name>
</gene>
<feature type="chain" id="PRO_5046667847" evidence="1">
    <location>
        <begin position="28"/>
        <end position="683"/>
    </location>
</feature>
<dbReference type="Pfam" id="PF01841">
    <property type="entry name" value="Transglut_core"/>
    <property type="match status" value="1"/>
</dbReference>
<name>A0ABS8AGX1_9BACT</name>
<evidence type="ECO:0000256" key="1">
    <source>
        <dbReference type="SAM" id="SignalP"/>
    </source>
</evidence>
<proteinExistence type="predicted"/>
<evidence type="ECO:0000313" key="5">
    <source>
        <dbReference type="Proteomes" id="UP001165297"/>
    </source>
</evidence>
<dbReference type="Proteomes" id="UP001165297">
    <property type="component" value="Unassembled WGS sequence"/>
</dbReference>
<dbReference type="InterPro" id="IPR024618">
    <property type="entry name" value="DUF3857"/>
</dbReference>
<reference evidence="4" key="1">
    <citation type="submission" date="2021-10" db="EMBL/GenBank/DDBJ databases">
        <authorList>
            <person name="Dean J.D."/>
            <person name="Kim M.K."/>
            <person name="Newey C.N."/>
            <person name="Stoker T.S."/>
            <person name="Thompson D.W."/>
            <person name="Grose J.H."/>
        </authorList>
    </citation>
    <scope>NUCLEOTIDE SEQUENCE</scope>
    <source>
        <strain evidence="4">BT635</strain>
    </source>
</reference>
<accession>A0ABS8AGX1</accession>